<accession>A0A0A1DNQ4</accession>
<evidence type="ECO:0000313" key="3">
    <source>
        <dbReference type="Proteomes" id="UP000030300"/>
    </source>
</evidence>
<sequence length="385" mass="41806">MPERAPQVASIVAVATLALTSCTGPTTSGADPGQRPTSTAPETTAAAVDKIRVPDRLITELRDAGPVPGIDQDLLRLDLRDARNAPALADAPVARALLVTDQEFWTAKQGEPLGPDPVHQVFVVTPNAQWRRIPLDDYGKFHSEPVPTLSPDGRQVAISEGGNRAMVVIDLATGEHRRYPTPTRDPVFVQWSPEGDALKFVSRNKAVSLGFELDLRTGEVSETAYGVVGATYLRSRRTVLEVGADPGGAGVIRRYRDGVRVGAQPLEYPRLLGLSPLARRYLAFGHDSTKRTRAQGDRDGVAVVDPRDGRLVGLLTADGFRRTWTYPATWITPAVLAVVSSRPGTVRVWNVTTGEVRRLAQFRNRGMHVSLASEQVAALLRKGRR</sequence>
<evidence type="ECO:0000256" key="1">
    <source>
        <dbReference type="SAM" id="MobiDB-lite"/>
    </source>
</evidence>
<dbReference type="EMBL" id="CP009896">
    <property type="protein sequence ID" value="AIY19011.1"/>
    <property type="molecule type" value="Genomic_DNA"/>
</dbReference>
<dbReference type="OrthoDB" id="9758793at2"/>
<keyword evidence="3" id="KW-1185">Reference proteome</keyword>
<gene>
    <name evidence="2" type="ORF">KR76_23560</name>
</gene>
<feature type="region of interest" description="Disordered" evidence="1">
    <location>
        <begin position="24"/>
        <end position="45"/>
    </location>
</feature>
<dbReference type="GeneID" id="96611749"/>
<dbReference type="InterPro" id="IPR011044">
    <property type="entry name" value="Quino_amine_DH_bsu"/>
</dbReference>
<dbReference type="RefSeq" id="WP_038681823.1">
    <property type="nucleotide sequence ID" value="NZ_BJMC01000015.1"/>
</dbReference>
<dbReference type="AlphaFoldDB" id="A0A0A1DNQ4"/>
<dbReference type="InterPro" id="IPR011042">
    <property type="entry name" value="6-blade_b-propeller_TolB-like"/>
</dbReference>
<proteinExistence type="predicted"/>
<dbReference type="Proteomes" id="UP000030300">
    <property type="component" value="Chromosome"/>
</dbReference>
<organism evidence="2 3">
    <name type="scientific">Nocardioides simplex</name>
    <name type="common">Arthrobacter simplex</name>
    <dbReference type="NCBI Taxonomy" id="2045"/>
    <lineage>
        <taxon>Bacteria</taxon>
        <taxon>Bacillati</taxon>
        <taxon>Actinomycetota</taxon>
        <taxon>Actinomycetes</taxon>
        <taxon>Propionibacteriales</taxon>
        <taxon>Nocardioidaceae</taxon>
        <taxon>Pimelobacter</taxon>
    </lineage>
</organism>
<reference evidence="2 3" key="1">
    <citation type="journal article" date="2015" name="Genome Announc.">
        <title>Complete Genome Sequence of Steroid-Transforming Nocardioides simplex VKM Ac-2033D.</title>
        <authorList>
            <person name="Shtratnikova V.Y."/>
            <person name="Schelkunov M.I."/>
            <person name="Pekov Y.A."/>
            <person name="Fokina V.V."/>
            <person name="Logacheva M.D."/>
            <person name="Sokolov S.L."/>
            <person name="Bragin E.Y."/>
            <person name="Ashapkin V.V."/>
            <person name="Donova M.V."/>
        </authorList>
    </citation>
    <scope>NUCLEOTIDE SEQUENCE [LARGE SCALE GENOMIC DNA]</scope>
    <source>
        <strain evidence="2 3">VKM Ac-2033D</strain>
    </source>
</reference>
<protein>
    <submittedName>
        <fullName evidence="2">Uncharacterized protein</fullName>
    </submittedName>
</protein>
<name>A0A0A1DNQ4_NOCSI</name>
<dbReference type="HOGENOM" id="CLU_717349_0_0_11"/>
<feature type="compositionally biased region" description="Low complexity" evidence="1">
    <location>
        <begin position="36"/>
        <end position="45"/>
    </location>
</feature>
<evidence type="ECO:0000313" key="2">
    <source>
        <dbReference type="EMBL" id="AIY19011.1"/>
    </source>
</evidence>
<dbReference type="SUPFAM" id="SSF50969">
    <property type="entry name" value="YVTN repeat-like/Quinoprotein amine dehydrogenase"/>
    <property type="match status" value="1"/>
</dbReference>
<dbReference type="KEGG" id="psim:KR76_23560"/>
<dbReference type="STRING" id="2045.KR76_23560"/>
<dbReference type="Gene3D" id="2.120.10.30">
    <property type="entry name" value="TolB, C-terminal domain"/>
    <property type="match status" value="1"/>
</dbReference>
<dbReference type="PROSITE" id="PS51257">
    <property type="entry name" value="PROKAR_LIPOPROTEIN"/>
    <property type="match status" value="1"/>
</dbReference>